<accession>A0A1Y6BAB6</accession>
<reference evidence="4 5" key="1">
    <citation type="submission" date="2017-04" db="EMBL/GenBank/DDBJ databases">
        <authorList>
            <person name="Afonso C.L."/>
            <person name="Miller P.J."/>
            <person name="Scott M.A."/>
            <person name="Spackman E."/>
            <person name="Goraichik I."/>
            <person name="Dimitrov K.M."/>
            <person name="Suarez D.L."/>
            <person name="Swayne D.E."/>
        </authorList>
    </citation>
    <scope>NUCLEOTIDE SEQUENCE [LARGE SCALE GENOMIC DNA]</scope>
    <source>
        <strain evidence="4 5">USBA 355</strain>
    </source>
</reference>
<evidence type="ECO:0000259" key="3">
    <source>
        <dbReference type="Pfam" id="PF22725"/>
    </source>
</evidence>
<dbReference type="Gene3D" id="3.30.360.10">
    <property type="entry name" value="Dihydrodipicolinate Reductase, domain 2"/>
    <property type="match status" value="1"/>
</dbReference>
<proteinExistence type="predicted"/>
<dbReference type="PANTHER" id="PTHR43818">
    <property type="entry name" value="BCDNA.GH03377"/>
    <property type="match status" value="1"/>
</dbReference>
<gene>
    <name evidence="4" type="ORF">SAMN05428998_102264</name>
</gene>
<dbReference type="SUPFAM" id="SSF51735">
    <property type="entry name" value="NAD(P)-binding Rossmann-fold domains"/>
    <property type="match status" value="1"/>
</dbReference>
<evidence type="ECO:0000313" key="4">
    <source>
        <dbReference type="EMBL" id="SME99313.1"/>
    </source>
</evidence>
<dbReference type="InterPro" id="IPR000683">
    <property type="entry name" value="Gfo/Idh/MocA-like_OxRdtase_N"/>
</dbReference>
<keyword evidence="1" id="KW-0560">Oxidoreductase</keyword>
<evidence type="ECO:0000259" key="2">
    <source>
        <dbReference type="Pfam" id="PF01408"/>
    </source>
</evidence>
<keyword evidence="5" id="KW-1185">Reference proteome</keyword>
<dbReference type="InterPro" id="IPR055170">
    <property type="entry name" value="GFO_IDH_MocA-like_dom"/>
</dbReference>
<dbReference type="Pfam" id="PF01408">
    <property type="entry name" value="GFO_IDH_MocA"/>
    <property type="match status" value="1"/>
</dbReference>
<protein>
    <submittedName>
        <fullName evidence="4">Predicted dehydrogenase</fullName>
    </submittedName>
</protein>
<evidence type="ECO:0000256" key="1">
    <source>
        <dbReference type="ARBA" id="ARBA00023002"/>
    </source>
</evidence>
<dbReference type="InterPro" id="IPR050463">
    <property type="entry name" value="Gfo/Idh/MocA_oxidrdct_glycsds"/>
</dbReference>
<feature type="domain" description="GFO/IDH/MocA-like oxidoreductase" evidence="3">
    <location>
        <begin position="134"/>
        <end position="254"/>
    </location>
</feature>
<dbReference type="GO" id="GO:0016491">
    <property type="term" value="F:oxidoreductase activity"/>
    <property type="evidence" value="ECO:0007669"/>
    <property type="project" value="UniProtKB-KW"/>
</dbReference>
<dbReference type="PANTHER" id="PTHR43818:SF11">
    <property type="entry name" value="BCDNA.GH03377"/>
    <property type="match status" value="1"/>
</dbReference>
<dbReference type="Pfam" id="PF22725">
    <property type="entry name" value="GFO_IDH_MocA_C3"/>
    <property type="match status" value="1"/>
</dbReference>
<dbReference type="EMBL" id="FWZX01000002">
    <property type="protein sequence ID" value="SME99313.1"/>
    <property type="molecule type" value="Genomic_DNA"/>
</dbReference>
<dbReference type="AlphaFoldDB" id="A0A1Y6BAB6"/>
<dbReference type="Gene3D" id="3.40.50.720">
    <property type="entry name" value="NAD(P)-binding Rossmann-like Domain"/>
    <property type="match status" value="1"/>
</dbReference>
<dbReference type="InterPro" id="IPR036291">
    <property type="entry name" value="NAD(P)-bd_dom_sf"/>
</dbReference>
<dbReference type="RefSeq" id="WP_085121333.1">
    <property type="nucleotide sequence ID" value="NZ_FWZX01000002.1"/>
</dbReference>
<sequence length="323" mass="34456">MAEKVYRVAIVGLGVIGRRMLANMPGQGRLEVVGGWDLSAEARAKAAEDFPWLRIAESAEALIATPGTDLVYIGVPPKAHGLYARAAVAAGKAVFCEKPLGVELADSRDLTELVEASGLPQAVNLALAAARGVTAMRAALADGSLGDLAGCDIRLHFGRWPRGWQHSATWLAGRAEGGFTREVATHFLYLVDSLLGPARLVSASAAYPADPEAAETHVLAQLEAGGVPVTLAGSVGGAGPDLVEFTLWGSRRSLRLTDFYKLWRSDGEDWGYALEGIENPALDSYRLQLDELVRRLDGEANVMPDFRCALRVQELVEKILATG</sequence>
<name>A0A1Y6BAB6_9PROT</name>
<evidence type="ECO:0000313" key="5">
    <source>
        <dbReference type="Proteomes" id="UP000192917"/>
    </source>
</evidence>
<dbReference type="Proteomes" id="UP000192917">
    <property type="component" value="Unassembled WGS sequence"/>
</dbReference>
<feature type="domain" description="Gfo/Idh/MocA-like oxidoreductase N-terminal" evidence="2">
    <location>
        <begin position="7"/>
        <end position="120"/>
    </location>
</feature>
<dbReference type="SUPFAM" id="SSF55347">
    <property type="entry name" value="Glyceraldehyde-3-phosphate dehydrogenase-like, C-terminal domain"/>
    <property type="match status" value="1"/>
</dbReference>
<organism evidence="4 5">
    <name type="scientific">Tistlia consotensis USBA 355</name>
    <dbReference type="NCBI Taxonomy" id="560819"/>
    <lineage>
        <taxon>Bacteria</taxon>
        <taxon>Pseudomonadati</taxon>
        <taxon>Pseudomonadota</taxon>
        <taxon>Alphaproteobacteria</taxon>
        <taxon>Rhodospirillales</taxon>
        <taxon>Rhodovibrionaceae</taxon>
        <taxon>Tistlia</taxon>
    </lineage>
</organism>
<dbReference type="GO" id="GO:0000166">
    <property type="term" value="F:nucleotide binding"/>
    <property type="evidence" value="ECO:0007669"/>
    <property type="project" value="InterPro"/>
</dbReference>
<dbReference type="STRING" id="560819.SAMN05428998_102264"/>